<dbReference type="OrthoDB" id="5210863at2759"/>
<dbReference type="InParanoid" id="A0A136J8X2"/>
<sequence length="181" mass="20118">MSPTSRPPRPSATASMSTSTSTSATGPALPYELWLNILRFFELRPLEFGHARPDPGFTARRSVLWSLCLTSPRLLDIARPLLYANIVLPMDGSNQSARQCLRLLRTVSQNPRLGRLVVSLAVPLQLATSLRWWESAQSLLPHDQVHEDHRHLFEAAQLFGSGNAVGKGVADDQRWVSQKLV</sequence>
<feature type="compositionally biased region" description="Pro residues" evidence="1">
    <location>
        <begin position="1"/>
        <end position="10"/>
    </location>
</feature>
<proteinExistence type="predicted"/>
<dbReference type="Proteomes" id="UP000070501">
    <property type="component" value="Unassembled WGS sequence"/>
</dbReference>
<gene>
    <name evidence="2" type="ORF">Micbo1qcDRAFT_158497</name>
</gene>
<evidence type="ECO:0000313" key="2">
    <source>
        <dbReference type="EMBL" id="KXJ93633.1"/>
    </source>
</evidence>
<feature type="region of interest" description="Disordered" evidence="1">
    <location>
        <begin position="1"/>
        <end position="25"/>
    </location>
</feature>
<dbReference type="EMBL" id="KQ964247">
    <property type="protein sequence ID" value="KXJ93633.1"/>
    <property type="molecule type" value="Genomic_DNA"/>
</dbReference>
<name>A0A136J8X2_9PEZI</name>
<keyword evidence="3" id="KW-1185">Reference proteome</keyword>
<evidence type="ECO:0000313" key="3">
    <source>
        <dbReference type="Proteomes" id="UP000070501"/>
    </source>
</evidence>
<organism evidence="2 3">
    <name type="scientific">Microdochium bolleyi</name>
    <dbReference type="NCBI Taxonomy" id="196109"/>
    <lineage>
        <taxon>Eukaryota</taxon>
        <taxon>Fungi</taxon>
        <taxon>Dikarya</taxon>
        <taxon>Ascomycota</taxon>
        <taxon>Pezizomycotina</taxon>
        <taxon>Sordariomycetes</taxon>
        <taxon>Xylariomycetidae</taxon>
        <taxon>Xylariales</taxon>
        <taxon>Microdochiaceae</taxon>
        <taxon>Microdochium</taxon>
    </lineage>
</organism>
<feature type="non-terminal residue" evidence="2">
    <location>
        <position position="181"/>
    </location>
</feature>
<feature type="compositionally biased region" description="Low complexity" evidence="1">
    <location>
        <begin position="11"/>
        <end position="25"/>
    </location>
</feature>
<reference evidence="3" key="1">
    <citation type="submission" date="2016-02" db="EMBL/GenBank/DDBJ databases">
        <title>Draft genome sequence of Microdochium bolleyi, a fungal endophyte of beachgrass.</title>
        <authorList>
            <consortium name="DOE Joint Genome Institute"/>
            <person name="David A.S."/>
            <person name="May G."/>
            <person name="Haridas S."/>
            <person name="Lim J."/>
            <person name="Wang M."/>
            <person name="Labutti K."/>
            <person name="Lipzen A."/>
            <person name="Barry K."/>
            <person name="Grigoriev I.V."/>
        </authorList>
    </citation>
    <scope>NUCLEOTIDE SEQUENCE [LARGE SCALE GENOMIC DNA]</scope>
    <source>
        <strain evidence="3">J235TASD1</strain>
    </source>
</reference>
<protein>
    <submittedName>
        <fullName evidence="2">Uncharacterized protein</fullName>
    </submittedName>
</protein>
<accession>A0A136J8X2</accession>
<evidence type="ECO:0000256" key="1">
    <source>
        <dbReference type="SAM" id="MobiDB-lite"/>
    </source>
</evidence>
<dbReference type="AlphaFoldDB" id="A0A136J8X2"/>